<proteinExistence type="predicted"/>
<protein>
    <submittedName>
        <fullName evidence="2">Uncharacterized protein</fullName>
    </submittedName>
</protein>
<name>A0A1Q3AGB9_ZYGRO</name>
<accession>A0A1Q3AGB9</accession>
<evidence type="ECO:0000313" key="2">
    <source>
        <dbReference type="EMBL" id="GAV54711.1"/>
    </source>
</evidence>
<keyword evidence="1" id="KW-0472">Membrane</keyword>
<gene>
    <name evidence="2" type="ORF">ZYGR_0AS00330</name>
</gene>
<reference evidence="2 3" key="1">
    <citation type="submission" date="2016-08" db="EMBL/GenBank/DDBJ databases">
        <title>Draft genome sequence of allopolyploid Zygosaccharomyces rouxii.</title>
        <authorList>
            <person name="Watanabe J."/>
            <person name="Uehara K."/>
            <person name="Mogi Y."/>
            <person name="Tsukioka Y."/>
        </authorList>
    </citation>
    <scope>NUCLEOTIDE SEQUENCE [LARGE SCALE GENOMIC DNA]</scope>
    <source>
        <strain evidence="2 3">NBRC 110957</strain>
    </source>
</reference>
<dbReference type="Proteomes" id="UP000187013">
    <property type="component" value="Unassembled WGS sequence"/>
</dbReference>
<organism evidence="2 3">
    <name type="scientific">Zygosaccharomyces rouxii</name>
    <dbReference type="NCBI Taxonomy" id="4956"/>
    <lineage>
        <taxon>Eukaryota</taxon>
        <taxon>Fungi</taxon>
        <taxon>Dikarya</taxon>
        <taxon>Ascomycota</taxon>
        <taxon>Saccharomycotina</taxon>
        <taxon>Saccharomycetes</taxon>
        <taxon>Saccharomycetales</taxon>
        <taxon>Saccharomycetaceae</taxon>
        <taxon>Zygosaccharomyces</taxon>
    </lineage>
</organism>
<comment type="caution">
    <text evidence="2">The sequence shown here is derived from an EMBL/GenBank/DDBJ whole genome shotgun (WGS) entry which is preliminary data.</text>
</comment>
<feature type="transmembrane region" description="Helical" evidence="1">
    <location>
        <begin position="59"/>
        <end position="79"/>
    </location>
</feature>
<dbReference type="EMBL" id="BDGX01000045">
    <property type="protein sequence ID" value="GAV54711.1"/>
    <property type="molecule type" value="Genomic_DNA"/>
</dbReference>
<keyword evidence="1" id="KW-0812">Transmembrane</keyword>
<sequence>MESNKCNCFVASASINSTLRLIHGNISDMNPTLVRNFSRSATRMAAISKSSTRSATTNWAVNLLGVSAVLGSGTAIVAWKNNESNSNIRNIFKNERALTKASHN</sequence>
<dbReference type="AlphaFoldDB" id="A0A1Q3AGB9"/>
<keyword evidence="1" id="KW-1133">Transmembrane helix</keyword>
<evidence type="ECO:0000313" key="3">
    <source>
        <dbReference type="Proteomes" id="UP000187013"/>
    </source>
</evidence>
<dbReference type="OrthoDB" id="4065101at2759"/>
<evidence type="ECO:0000256" key="1">
    <source>
        <dbReference type="SAM" id="Phobius"/>
    </source>
</evidence>